<evidence type="ECO:0000313" key="3">
    <source>
        <dbReference type="Proteomes" id="UP001305414"/>
    </source>
</evidence>
<dbReference type="Proteomes" id="UP001305414">
    <property type="component" value="Unassembled WGS sequence"/>
</dbReference>
<evidence type="ECO:0000256" key="1">
    <source>
        <dbReference type="SAM" id="MobiDB-lite"/>
    </source>
</evidence>
<protein>
    <submittedName>
        <fullName evidence="2">Uncharacterized protein</fullName>
    </submittedName>
</protein>
<dbReference type="EMBL" id="JAWHQM010000001">
    <property type="protein sequence ID" value="KAK5624389.1"/>
    <property type="molecule type" value="Genomic_DNA"/>
</dbReference>
<sequence>MPQRANRSATVPSRQPSVQGSLTGSSLPLRYSTLTSAIWKLENQYSVTIFKKPPPTRPRIRSVIWQQPLSKRGNVQGGDIETEPQRKVTYSHREHVYREENMPRAKSTMWQNPQRKGQNYQGDSKRARGYGNNQQADAGPSRKYDHREYERHRQLEQVPQSKLNTSYIQTPTLWPLFYISPCPLEQIDLTAQPATLEIPITDLHHLSKLNSYRHSLGLGPSKNLISSAIYDHDPSAVDSFYQQKDVTRHVSHISDNDAEDLSQVREALQNKCKRKLCIGFLRNRASRNSSGNIYADSTGSSESS</sequence>
<feature type="region of interest" description="Disordered" evidence="1">
    <location>
        <begin position="1"/>
        <end position="26"/>
    </location>
</feature>
<name>A0AAN7UE02_9PEZI</name>
<proteinExistence type="predicted"/>
<feature type="compositionally biased region" description="Polar residues" evidence="1">
    <location>
        <begin position="108"/>
        <end position="122"/>
    </location>
</feature>
<dbReference type="AlphaFoldDB" id="A0AAN7UE02"/>
<comment type="caution">
    <text evidence="2">The sequence shown here is derived from an EMBL/GenBank/DDBJ whole genome shotgun (WGS) entry which is preliminary data.</text>
</comment>
<keyword evidence="3" id="KW-1185">Reference proteome</keyword>
<reference evidence="2 3" key="1">
    <citation type="submission" date="2023-10" db="EMBL/GenBank/DDBJ databases">
        <title>Draft genome sequence of Xylaria bambusicola isolate GMP-LS, the root and basal stem rot pathogen of sugarcane in Indonesia.</title>
        <authorList>
            <person name="Selvaraj P."/>
            <person name="Muralishankar V."/>
            <person name="Muruganantham S."/>
            <person name="Sp S."/>
            <person name="Haryani S."/>
            <person name="Lau K.J.X."/>
            <person name="Naqvi N.I."/>
        </authorList>
    </citation>
    <scope>NUCLEOTIDE SEQUENCE [LARGE SCALE GENOMIC DNA]</scope>
    <source>
        <strain evidence="2">GMP-LS</strain>
    </source>
</reference>
<evidence type="ECO:0000313" key="2">
    <source>
        <dbReference type="EMBL" id="KAK5624389.1"/>
    </source>
</evidence>
<organism evidence="2 3">
    <name type="scientific">Xylaria bambusicola</name>
    <dbReference type="NCBI Taxonomy" id="326684"/>
    <lineage>
        <taxon>Eukaryota</taxon>
        <taxon>Fungi</taxon>
        <taxon>Dikarya</taxon>
        <taxon>Ascomycota</taxon>
        <taxon>Pezizomycotina</taxon>
        <taxon>Sordariomycetes</taxon>
        <taxon>Xylariomycetidae</taxon>
        <taxon>Xylariales</taxon>
        <taxon>Xylariaceae</taxon>
        <taxon>Xylaria</taxon>
    </lineage>
</organism>
<accession>A0AAN7UE02</accession>
<gene>
    <name evidence="2" type="ORF">RRF57_000105</name>
</gene>
<feature type="region of interest" description="Disordered" evidence="1">
    <location>
        <begin position="98"/>
        <end position="144"/>
    </location>
</feature>